<keyword evidence="3" id="KW-0812">Transmembrane</keyword>
<dbReference type="PANTHER" id="PTHR11920">
    <property type="entry name" value="GUANYLYL CYCLASE"/>
    <property type="match status" value="1"/>
</dbReference>
<dbReference type="GO" id="GO:0004016">
    <property type="term" value="F:adenylate cyclase activity"/>
    <property type="evidence" value="ECO:0007669"/>
    <property type="project" value="UniProtKB-EC"/>
</dbReference>
<dbReference type="CDD" id="cd19920">
    <property type="entry name" value="REC_PA4781-like"/>
    <property type="match status" value="1"/>
</dbReference>
<dbReference type="PROSITE" id="PS50125">
    <property type="entry name" value="GUANYLATE_CYCLASE_2"/>
    <property type="match status" value="1"/>
</dbReference>
<dbReference type="SUPFAM" id="SSF55781">
    <property type="entry name" value="GAF domain-like"/>
    <property type="match status" value="1"/>
</dbReference>
<evidence type="ECO:0000256" key="8">
    <source>
        <dbReference type="ARBA" id="ARBA00023239"/>
    </source>
</evidence>
<dbReference type="PANTHER" id="PTHR11920:SF335">
    <property type="entry name" value="GUANYLATE CYCLASE"/>
    <property type="match status" value="1"/>
</dbReference>
<reference evidence="13 14" key="1">
    <citation type="journal article" date="2020" name="Sci. Rep.">
        <title>A novel cyanobacterial geosmin producer, revising GeoA distribution and dispersion patterns in Bacteria.</title>
        <authorList>
            <person name="Churro C."/>
            <person name="Semedo-Aguiar A.P."/>
            <person name="Silva A.D."/>
            <person name="Pereira-Leal J.B."/>
            <person name="Leite R.B."/>
        </authorList>
    </citation>
    <scope>NUCLEOTIDE SEQUENCE [LARGE SCALE GENOMIC DNA]</scope>
    <source>
        <strain evidence="13 14">IPMA8</strain>
    </source>
</reference>
<dbReference type="SUPFAM" id="SSF52172">
    <property type="entry name" value="CheY-like"/>
    <property type="match status" value="1"/>
</dbReference>
<dbReference type="InterPro" id="IPR003018">
    <property type="entry name" value="GAF"/>
</dbReference>
<keyword evidence="14" id="KW-1185">Reference proteome</keyword>
<dbReference type="InterPro" id="IPR029787">
    <property type="entry name" value="Nucleotide_cyclase"/>
</dbReference>
<dbReference type="Proteomes" id="UP000702425">
    <property type="component" value="Unassembled WGS sequence"/>
</dbReference>
<dbReference type="Pfam" id="PF00211">
    <property type="entry name" value="Guanylate_cyc"/>
    <property type="match status" value="1"/>
</dbReference>
<dbReference type="Pfam" id="PF00072">
    <property type="entry name" value="Response_reg"/>
    <property type="match status" value="1"/>
</dbReference>
<keyword evidence="4" id="KW-0547">Nucleotide-binding</keyword>
<keyword evidence="8 10" id="KW-0456">Lyase</keyword>
<evidence type="ECO:0000313" key="13">
    <source>
        <dbReference type="EMBL" id="NQE32801.1"/>
    </source>
</evidence>
<proteinExistence type="inferred from homology"/>
<dbReference type="CDD" id="cd07302">
    <property type="entry name" value="CHD"/>
    <property type="match status" value="1"/>
</dbReference>
<dbReference type="InterPro" id="IPR001054">
    <property type="entry name" value="A/G_cyclase"/>
</dbReference>
<organism evidence="13 14">
    <name type="scientific">Microcoleus asticus IPMA8</name>
    <dbReference type="NCBI Taxonomy" id="2563858"/>
    <lineage>
        <taxon>Bacteria</taxon>
        <taxon>Bacillati</taxon>
        <taxon>Cyanobacteriota</taxon>
        <taxon>Cyanophyceae</taxon>
        <taxon>Oscillatoriophycideae</taxon>
        <taxon>Oscillatoriales</taxon>
        <taxon>Microcoleaceae</taxon>
        <taxon>Microcoleus</taxon>
        <taxon>Microcoleus asticus</taxon>
    </lineage>
</organism>
<evidence type="ECO:0000256" key="9">
    <source>
        <dbReference type="PROSITE-ProRule" id="PRU00169"/>
    </source>
</evidence>
<evidence type="ECO:0000256" key="2">
    <source>
        <dbReference type="ARBA" id="ARBA00022679"/>
    </source>
</evidence>
<evidence type="ECO:0000313" key="14">
    <source>
        <dbReference type="Proteomes" id="UP000702425"/>
    </source>
</evidence>
<keyword evidence="2" id="KW-0808">Transferase</keyword>
<comment type="similarity">
    <text evidence="10">Belongs to the adenylyl cyclase class-4/guanylyl cyclase family.</text>
</comment>
<feature type="domain" description="Response regulatory" evidence="11">
    <location>
        <begin position="14"/>
        <end position="130"/>
    </location>
</feature>
<dbReference type="PROSITE" id="PS00452">
    <property type="entry name" value="GUANYLATE_CYCLASE_1"/>
    <property type="match status" value="1"/>
</dbReference>
<evidence type="ECO:0000256" key="10">
    <source>
        <dbReference type="RuleBase" id="RU000405"/>
    </source>
</evidence>
<accession>A0ABX2CQW6</accession>
<feature type="domain" description="Guanylate cyclase" evidence="12">
    <location>
        <begin position="374"/>
        <end position="501"/>
    </location>
</feature>
<evidence type="ECO:0000256" key="4">
    <source>
        <dbReference type="ARBA" id="ARBA00022741"/>
    </source>
</evidence>
<dbReference type="InterPro" id="IPR001789">
    <property type="entry name" value="Sig_transdc_resp-reg_receiver"/>
</dbReference>
<evidence type="ECO:0000256" key="7">
    <source>
        <dbReference type="ARBA" id="ARBA00023136"/>
    </source>
</evidence>
<dbReference type="PROSITE" id="PS50110">
    <property type="entry name" value="RESPONSE_REGULATORY"/>
    <property type="match status" value="1"/>
</dbReference>
<evidence type="ECO:0000256" key="3">
    <source>
        <dbReference type="ARBA" id="ARBA00022692"/>
    </source>
</evidence>
<dbReference type="Pfam" id="PF01590">
    <property type="entry name" value="GAF"/>
    <property type="match status" value="1"/>
</dbReference>
<evidence type="ECO:0000256" key="1">
    <source>
        <dbReference type="ARBA" id="ARBA00004370"/>
    </source>
</evidence>
<keyword evidence="5" id="KW-0418">Kinase</keyword>
<dbReference type="SMART" id="SM00044">
    <property type="entry name" value="CYCc"/>
    <property type="match status" value="1"/>
</dbReference>
<dbReference type="EMBL" id="SRRZ01000006">
    <property type="protein sequence ID" value="NQE32801.1"/>
    <property type="molecule type" value="Genomic_DNA"/>
</dbReference>
<feature type="modified residue" description="4-aspartylphosphate" evidence="9">
    <location>
        <position position="63"/>
    </location>
</feature>
<evidence type="ECO:0000256" key="5">
    <source>
        <dbReference type="ARBA" id="ARBA00022777"/>
    </source>
</evidence>
<sequence length="552" mass="62159">MQIEAEQTENYQADILVVDDTPDNLRLLIRILQKNGYKVRPVTNGFSALDAIESSAPDLILLDIMMPDIDGYELCQKLKSDPQFREIPIIFLSALEEGINKAKAFEVGGADYITKPFQVKEVLARVSNQLTVRSLQMQLQEKNQKLTDQNFQLHQEIAERRQVEMETRLLLKATQAISKSEDFESAIDVILGLICKTIEWNLGEAWIPCSDGFLKCATGRYISDLSFAEFREKSWQLIFAPGVGLPGRIWQSQQCEWIEDVSTAPEQVFLRSEIAVNVGLKAAFGVPILADNQVLAILIFYREKVLKGQPRLLELVSAVATQLGSLIQRKQAEAALKLQQEQTEKLLLNILPKPIAERLQKERKLIADHFDEVSVLFADLVGFTEFSSHKSPTQLVEILNGIFSEFDRLSELHGLEKIKTIGDAYMVVGGLPTPREDHSEAIALLALEMQAALRRFNVKMGENFQLRIGIHSGSVVAGIIGISKFSYDLWGDTVNVASRMESNGLPGKIQVTVQTYERLKEQFVFEERGHIPVKGKGRILTYWLIEAQSKFL</sequence>
<dbReference type="Gene3D" id="3.40.50.2300">
    <property type="match status" value="1"/>
</dbReference>
<dbReference type="InterPro" id="IPR018297">
    <property type="entry name" value="A/G_cyclase_CS"/>
</dbReference>
<dbReference type="SMART" id="SM00065">
    <property type="entry name" value="GAF"/>
    <property type="match status" value="1"/>
</dbReference>
<evidence type="ECO:0000259" key="11">
    <source>
        <dbReference type="PROSITE" id="PS50110"/>
    </source>
</evidence>
<gene>
    <name evidence="13" type="primary">cya_1</name>
    <name evidence="13" type="ORF">E5S67_00518</name>
</gene>
<comment type="subcellular location">
    <subcellularLocation>
        <location evidence="1">Membrane</location>
    </subcellularLocation>
</comment>
<dbReference type="Gene3D" id="3.30.70.1230">
    <property type="entry name" value="Nucleotide cyclase"/>
    <property type="match status" value="1"/>
</dbReference>
<keyword evidence="7" id="KW-0472">Membrane</keyword>
<protein>
    <submittedName>
        <fullName evidence="13">Adenylate cyclase</fullName>
        <ecNumber evidence="13">4.6.1.1</ecNumber>
    </submittedName>
</protein>
<dbReference type="InterPro" id="IPR050401">
    <property type="entry name" value="Cyclic_nucleotide_synthase"/>
</dbReference>
<comment type="caution">
    <text evidence="13">The sequence shown here is derived from an EMBL/GenBank/DDBJ whole genome shotgun (WGS) entry which is preliminary data.</text>
</comment>
<evidence type="ECO:0000259" key="12">
    <source>
        <dbReference type="PROSITE" id="PS50125"/>
    </source>
</evidence>
<dbReference type="RefSeq" id="WP_172185211.1">
    <property type="nucleotide sequence ID" value="NZ_CAWPPK010000274.1"/>
</dbReference>
<dbReference type="SUPFAM" id="SSF55073">
    <property type="entry name" value="Nucleotide cyclase"/>
    <property type="match status" value="1"/>
</dbReference>
<dbReference type="EC" id="4.6.1.1" evidence="13"/>
<name>A0ABX2CQW6_9CYAN</name>
<dbReference type="InterPro" id="IPR029016">
    <property type="entry name" value="GAF-like_dom_sf"/>
</dbReference>
<keyword evidence="9" id="KW-0597">Phosphoprotein</keyword>
<dbReference type="Gene3D" id="3.30.450.40">
    <property type="match status" value="1"/>
</dbReference>
<dbReference type="InterPro" id="IPR011006">
    <property type="entry name" value="CheY-like_superfamily"/>
</dbReference>
<dbReference type="SMART" id="SM00448">
    <property type="entry name" value="REC"/>
    <property type="match status" value="1"/>
</dbReference>
<evidence type="ECO:0000256" key="6">
    <source>
        <dbReference type="ARBA" id="ARBA00022989"/>
    </source>
</evidence>
<keyword evidence="6" id="KW-1133">Transmembrane helix</keyword>